<reference evidence="2" key="1">
    <citation type="submission" date="2022-11" db="UniProtKB">
        <authorList>
            <consortium name="WormBaseParasite"/>
        </authorList>
    </citation>
    <scope>IDENTIFICATION</scope>
</reference>
<sequence>MESLEQYFHAETGDIPLDFAWKEIYPNRKLLVVNEICNEMGDIGLGLLVKSIMHSLRFCVVEEIVDETTSLNTVVSLYNMLGRPLTVGLYNNYLKTYKDFSEILASYITAKEAKISCRIGEEPINVAFFNFPQSISKILLNFEVLSVTSLFRFFNSYKTLNLNRYSLTLSIPYGKNGEFFDRYVQWCQNLEEPRYWFRNVKIKHADAPYIKWEDFPENRDSLANQRHTFEDSRKPKWTYFANLQSGYQLIIHLYTTKDWKFFSEVRTITIRNHTCEFIIEEV</sequence>
<organism evidence="1 2">
    <name type="scientific">Acrobeloides nanus</name>
    <dbReference type="NCBI Taxonomy" id="290746"/>
    <lineage>
        <taxon>Eukaryota</taxon>
        <taxon>Metazoa</taxon>
        <taxon>Ecdysozoa</taxon>
        <taxon>Nematoda</taxon>
        <taxon>Chromadorea</taxon>
        <taxon>Rhabditida</taxon>
        <taxon>Tylenchina</taxon>
        <taxon>Cephalobomorpha</taxon>
        <taxon>Cephaloboidea</taxon>
        <taxon>Cephalobidae</taxon>
        <taxon>Acrobeloides</taxon>
    </lineage>
</organism>
<accession>A0A914EAL7</accession>
<proteinExistence type="predicted"/>
<keyword evidence="1" id="KW-1185">Reference proteome</keyword>
<name>A0A914EAL7_9BILA</name>
<protein>
    <submittedName>
        <fullName evidence="2">Uncharacterized protein</fullName>
    </submittedName>
</protein>
<dbReference type="WBParaSite" id="ACRNAN_scaffold6891.g6999.t1">
    <property type="protein sequence ID" value="ACRNAN_scaffold6891.g6999.t1"/>
    <property type="gene ID" value="ACRNAN_scaffold6891.g6999"/>
</dbReference>
<evidence type="ECO:0000313" key="2">
    <source>
        <dbReference type="WBParaSite" id="ACRNAN_scaffold6891.g6999.t1"/>
    </source>
</evidence>
<dbReference type="AlphaFoldDB" id="A0A914EAL7"/>
<evidence type="ECO:0000313" key="1">
    <source>
        <dbReference type="Proteomes" id="UP000887540"/>
    </source>
</evidence>
<dbReference type="Proteomes" id="UP000887540">
    <property type="component" value="Unplaced"/>
</dbReference>